<proteinExistence type="predicted"/>
<evidence type="ECO:0000313" key="2">
    <source>
        <dbReference type="Proteomes" id="UP001145742"/>
    </source>
</evidence>
<dbReference type="Proteomes" id="UP001145742">
    <property type="component" value="Unassembled WGS sequence"/>
</dbReference>
<name>A0ABQ9DWN7_9PASS</name>
<sequence>MMSSMSCYLSEYLLQHGALWAVGRQPDSPVLSTGCKGVQLSRIEYVQYEVASGVLSQEPILQLLIACPANKNLTGCLTECSYKYLNGQPLLHISCPSKERPQGIGTFPEEGKNPMKDLEHKFCEKWLRDLGMISMEKRRLSGGLSALYCYLKGSSDKVGVDNK</sequence>
<evidence type="ECO:0000313" key="1">
    <source>
        <dbReference type="EMBL" id="KAJ7427269.1"/>
    </source>
</evidence>
<accession>A0ABQ9DWN7</accession>
<protein>
    <submittedName>
        <fullName evidence="1">Uncharacterized protein</fullName>
    </submittedName>
</protein>
<reference evidence="1" key="1">
    <citation type="submission" date="2019-10" db="EMBL/GenBank/DDBJ databases">
        <authorList>
            <person name="Soares A.E.R."/>
            <person name="Aleixo A."/>
            <person name="Schneider P."/>
            <person name="Miyaki C.Y."/>
            <person name="Schneider M.P."/>
            <person name="Mello C."/>
            <person name="Vasconcelos A.T.R."/>
        </authorList>
    </citation>
    <scope>NUCLEOTIDE SEQUENCE</scope>
    <source>
        <tissue evidence="1">Muscle</tissue>
    </source>
</reference>
<dbReference type="EMBL" id="WHWB01031991">
    <property type="protein sequence ID" value="KAJ7427269.1"/>
    <property type="molecule type" value="Genomic_DNA"/>
</dbReference>
<keyword evidence="2" id="KW-1185">Reference proteome</keyword>
<comment type="caution">
    <text evidence="1">The sequence shown here is derived from an EMBL/GenBank/DDBJ whole genome shotgun (WGS) entry which is preliminary data.</text>
</comment>
<organism evidence="1 2">
    <name type="scientific">Willisornis vidua</name>
    <name type="common">Xingu scale-backed antbird</name>
    <dbReference type="NCBI Taxonomy" id="1566151"/>
    <lineage>
        <taxon>Eukaryota</taxon>
        <taxon>Metazoa</taxon>
        <taxon>Chordata</taxon>
        <taxon>Craniata</taxon>
        <taxon>Vertebrata</taxon>
        <taxon>Euteleostomi</taxon>
        <taxon>Archelosauria</taxon>
        <taxon>Archosauria</taxon>
        <taxon>Dinosauria</taxon>
        <taxon>Saurischia</taxon>
        <taxon>Theropoda</taxon>
        <taxon>Coelurosauria</taxon>
        <taxon>Aves</taxon>
        <taxon>Neognathae</taxon>
        <taxon>Neoaves</taxon>
        <taxon>Telluraves</taxon>
        <taxon>Australaves</taxon>
        <taxon>Passeriformes</taxon>
        <taxon>Thamnophilidae</taxon>
        <taxon>Willisornis</taxon>
    </lineage>
</organism>
<gene>
    <name evidence="1" type="ORF">WISP_08585</name>
</gene>